<dbReference type="Proteomes" id="UP001187192">
    <property type="component" value="Unassembled WGS sequence"/>
</dbReference>
<protein>
    <submittedName>
        <fullName evidence="1">Uncharacterized protein</fullName>
    </submittedName>
</protein>
<keyword evidence="2" id="KW-1185">Reference proteome</keyword>
<accession>A0AA88J256</accession>
<evidence type="ECO:0000313" key="2">
    <source>
        <dbReference type="Proteomes" id="UP001187192"/>
    </source>
</evidence>
<comment type="caution">
    <text evidence="1">The sequence shown here is derived from an EMBL/GenBank/DDBJ whole genome shotgun (WGS) entry which is preliminary data.</text>
</comment>
<gene>
    <name evidence="1" type="ORF">TIFTF001_028905</name>
</gene>
<organism evidence="1 2">
    <name type="scientific">Ficus carica</name>
    <name type="common">Common fig</name>
    <dbReference type="NCBI Taxonomy" id="3494"/>
    <lineage>
        <taxon>Eukaryota</taxon>
        <taxon>Viridiplantae</taxon>
        <taxon>Streptophyta</taxon>
        <taxon>Embryophyta</taxon>
        <taxon>Tracheophyta</taxon>
        <taxon>Spermatophyta</taxon>
        <taxon>Magnoliopsida</taxon>
        <taxon>eudicotyledons</taxon>
        <taxon>Gunneridae</taxon>
        <taxon>Pentapetalae</taxon>
        <taxon>rosids</taxon>
        <taxon>fabids</taxon>
        <taxon>Rosales</taxon>
        <taxon>Moraceae</taxon>
        <taxon>Ficeae</taxon>
        <taxon>Ficus</taxon>
    </lineage>
</organism>
<dbReference type="AlphaFoldDB" id="A0AA88J256"/>
<sequence>MVFETLPTFINSKTQNLKSKKKKTCTTNLNCGTLGRSHTVTTSSYAVFPNHFSWLAPSWPWIKLGSVNDIPPNGYIGGTTRPDCQMEEFRNGLDHCNAQTQPALKTVWIVTGQQCLV</sequence>
<reference evidence="1" key="1">
    <citation type="submission" date="2023-07" db="EMBL/GenBank/DDBJ databases">
        <title>draft genome sequence of fig (Ficus carica).</title>
        <authorList>
            <person name="Takahashi T."/>
            <person name="Nishimura K."/>
        </authorList>
    </citation>
    <scope>NUCLEOTIDE SEQUENCE</scope>
</reference>
<evidence type="ECO:0000313" key="1">
    <source>
        <dbReference type="EMBL" id="GMN59812.1"/>
    </source>
</evidence>
<name>A0AA88J256_FICCA</name>
<proteinExistence type="predicted"/>
<dbReference type="EMBL" id="BTGU01000091">
    <property type="protein sequence ID" value="GMN59812.1"/>
    <property type="molecule type" value="Genomic_DNA"/>
</dbReference>